<dbReference type="PATRIC" id="fig|178306.9.peg.1050"/>
<dbReference type="KEGG" id="pai:PAE1419"/>
<name>Q8ZX77_PYRAE</name>
<dbReference type="InParanoid" id="Q8ZX77"/>
<dbReference type="Proteomes" id="UP000002439">
    <property type="component" value="Chromosome"/>
</dbReference>
<dbReference type="AlphaFoldDB" id="Q8ZX77"/>
<keyword evidence="2" id="KW-1185">Reference proteome</keyword>
<dbReference type="EnsemblBacteria" id="AAL63472">
    <property type="protein sequence ID" value="AAL63472"/>
    <property type="gene ID" value="PAE1419"/>
</dbReference>
<protein>
    <submittedName>
        <fullName evidence="1">Uncharacterized protein</fullName>
    </submittedName>
</protein>
<evidence type="ECO:0000313" key="1">
    <source>
        <dbReference type="EMBL" id="AAL63472.1"/>
    </source>
</evidence>
<organism evidence="1 2">
    <name type="scientific">Pyrobaculum aerophilum (strain ATCC 51768 / DSM 7523 / JCM 9630 / CIP 104966 / NBRC 100827 / IM2)</name>
    <dbReference type="NCBI Taxonomy" id="178306"/>
    <lineage>
        <taxon>Archaea</taxon>
        <taxon>Thermoproteota</taxon>
        <taxon>Thermoprotei</taxon>
        <taxon>Thermoproteales</taxon>
        <taxon>Thermoproteaceae</taxon>
        <taxon>Pyrobaculum</taxon>
    </lineage>
</organism>
<dbReference type="STRING" id="178306.PAE1419"/>
<accession>Q8ZX77</accession>
<dbReference type="EMBL" id="AE009441">
    <property type="protein sequence ID" value="AAL63472.1"/>
    <property type="molecule type" value="Genomic_DNA"/>
</dbReference>
<reference evidence="1 2" key="1">
    <citation type="journal article" date="2002" name="Proc. Natl. Acad. Sci. U.S.A.">
        <title>Genome sequence of the hyperthermophilic crenarchaeon Pyrobaculum aerophilum.</title>
        <authorList>
            <person name="Fitz-Gibbon S.T."/>
            <person name="Ladner H."/>
            <person name="Kim U.J."/>
            <person name="Stetter K.O."/>
            <person name="Simon M.I."/>
            <person name="Miller J.H."/>
        </authorList>
    </citation>
    <scope>NUCLEOTIDE SEQUENCE [LARGE SCALE GENOMIC DNA]</scope>
    <source>
        <strain evidence="2">ATCC 51768 / DSM 7523 / JCM 9630 / CIP 104966 / NBRC 100827 / IM2</strain>
    </source>
</reference>
<proteinExistence type="predicted"/>
<dbReference type="HOGENOM" id="CLU_3094252_0_0_2"/>
<gene>
    <name evidence="1" type="ordered locus">PAE1419</name>
</gene>
<sequence length="51" mass="6129">MYIMGVTHNMHLNGKCQLLIVIEYIIYKKFVINICINVYFLSKNIFDLIKY</sequence>
<evidence type="ECO:0000313" key="2">
    <source>
        <dbReference type="Proteomes" id="UP000002439"/>
    </source>
</evidence>